<evidence type="ECO:0000313" key="2">
    <source>
        <dbReference type="EMBL" id="MEQ6356299.1"/>
    </source>
</evidence>
<dbReference type="SUPFAM" id="SSF55729">
    <property type="entry name" value="Acyl-CoA N-acyltransferases (Nat)"/>
    <property type="match status" value="1"/>
</dbReference>
<protein>
    <submittedName>
        <fullName evidence="2">GNAT family N-acetyltransferase</fullName>
        <ecNumber evidence="2">2.3.1.-</ecNumber>
    </submittedName>
</protein>
<dbReference type="EC" id="2.3.1.-" evidence="2"/>
<keyword evidence="2" id="KW-0012">Acyltransferase</keyword>
<dbReference type="PROSITE" id="PS51186">
    <property type="entry name" value="GNAT"/>
    <property type="match status" value="1"/>
</dbReference>
<keyword evidence="3" id="KW-1185">Reference proteome</keyword>
<sequence>MKRIQERVVRHLISTNIKLTNRMLRIIKNAEEEASSSQQKLLRPIYFLLACFKEKEGALGELVLKCTMDEASLRKLVNEFDQKPEMKATSHSLFSVPISNDVLTVLEQAICYMQNYNQVYLNEGHFLKALIKTKMLEEFVSEEDTKLILKLATTSRDMVTHLRHYNFPDAISTNIRRVNRDDKNKLIHFVESHFSQEWSETIKRAFLNTTPPIYVAFDNKGDLVGFAGFDIYQNKKCYFGPMGVAKTNRVKGIGYSLLHYCLKDMNEMGYEYAIIGGAGPIEFYENACHAVVIPAPNF</sequence>
<dbReference type="RefSeq" id="WP_349660774.1">
    <property type="nucleotide sequence ID" value="NZ_JBEGDG010000013.1"/>
</dbReference>
<reference evidence="2 3" key="1">
    <citation type="submission" date="2024-06" db="EMBL/GenBank/DDBJ databases">
        <title>Lysinibacillus zambalefons sp. nov., a Novel Firmicute Isolated from the Poon Bato Zambales Hyperalkaline Spring.</title>
        <authorList>
            <person name="Aja J.A."/>
            <person name="Lazaro J.E.H."/>
            <person name="Llorin L.D."/>
            <person name="Lim K.R."/>
            <person name="Teodosio J."/>
            <person name="Dalisay D.S."/>
        </authorList>
    </citation>
    <scope>NUCLEOTIDE SEQUENCE [LARGE SCALE GENOMIC DNA]</scope>
    <source>
        <strain evidence="2 3">M3</strain>
    </source>
</reference>
<dbReference type="InterPro" id="IPR016181">
    <property type="entry name" value="Acyl_CoA_acyltransferase"/>
</dbReference>
<organism evidence="2 3">
    <name type="scientific">Lysinibacillus zambalensis</name>
    <dbReference type="NCBI Taxonomy" id="3160866"/>
    <lineage>
        <taxon>Bacteria</taxon>
        <taxon>Bacillati</taxon>
        <taxon>Bacillota</taxon>
        <taxon>Bacilli</taxon>
        <taxon>Bacillales</taxon>
        <taxon>Bacillaceae</taxon>
        <taxon>Lysinibacillus</taxon>
    </lineage>
</organism>
<dbReference type="Gene3D" id="3.40.630.30">
    <property type="match status" value="1"/>
</dbReference>
<dbReference type="InterPro" id="IPR004176">
    <property type="entry name" value="Clp_R_N"/>
</dbReference>
<accession>A0ABV1MVY0</accession>
<dbReference type="EMBL" id="JBEGDG010000013">
    <property type="protein sequence ID" value="MEQ6356299.1"/>
    <property type="molecule type" value="Genomic_DNA"/>
</dbReference>
<gene>
    <name evidence="2" type="ORF">ABNX05_16850</name>
</gene>
<dbReference type="Pfam" id="PF02861">
    <property type="entry name" value="Clp_N"/>
    <property type="match status" value="1"/>
</dbReference>
<dbReference type="InterPro" id="IPR036628">
    <property type="entry name" value="Clp_N_dom_sf"/>
</dbReference>
<dbReference type="Gene3D" id="1.10.1780.10">
    <property type="entry name" value="Clp, N-terminal domain"/>
    <property type="match status" value="1"/>
</dbReference>
<dbReference type="Pfam" id="PF00583">
    <property type="entry name" value="Acetyltransf_1"/>
    <property type="match status" value="1"/>
</dbReference>
<proteinExistence type="predicted"/>
<comment type="caution">
    <text evidence="2">The sequence shown here is derived from an EMBL/GenBank/DDBJ whole genome shotgun (WGS) entry which is preliminary data.</text>
</comment>
<keyword evidence="2" id="KW-0808">Transferase</keyword>
<dbReference type="InterPro" id="IPR000182">
    <property type="entry name" value="GNAT_dom"/>
</dbReference>
<evidence type="ECO:0000313" key="3">
    <source>
        <dbReference type="Proteomes" id="UP001478862"/>
    </source>
</evidence>
<feature type="domain" description="N-acetyltransferase" evidence="1">
    <location>
        <begin position="173"/>
        <end position="298"/>
    </location>
</feature>
<evidence type="ECO:0000259" key="1">
    <source>
        <dbReference type="PROSITE" id="PS51186"/>
    </source>
</evidence>
<name>A0ABV1MVY0_9BACI</name>
<dbReference type="GO" id="GO:0016746">
    <property type="term" value="F:acyltransferase activity"/>
    <property type="evidence" value="ECO:0007669"/>
    <property type="project" value="UniProtKB-KW"/>
</dbReference>
<dbReference type="SUPFAM" id="SSF81923">
    <property type="entry name" value="Double Clp-N motif"/>
    <property type="match status" value="1"/>
</dbReference>
<dbReference type="Proteomes" id="UP001478862">
    <property type="component" value="Unassembled WGS sequence"/>
</dbReference>